<dbReference type="Proteomes" id="UP000245697">
    <property type="component" value="Unassembled WGS sequence"/>
</dbReference>
<keyword evidence="1" id="KW-0812">Transmembrane</keyword>
<feature type="transmembrane region" description="Helical" evidence="1">
    <location>
        <begin position="311"/>
        <end position="330"/>
    </location>
</feature>
<feature type="transmembrane region" description="Helical" evidence="1">
    <location>
        <begin position="121"/>
        <end position="140"/>
    </location>
</feature>
<keyword evidence="1" id="KW-0472">Membrane</keyword>
<reference evidence="2 3" key="1">
    <citation type="submission" date="2018-05" db="EMBL/GenBank/DDBJ databases">
        <title>Genomic Encyclopedia of Archaeal and Bacterial Type Strains, Phase II (KMG-II): from individual species to whole genera.</title>
        <authorList>
            <person name="Goeker M."/>
        </authorList>
    </citation>
    <scope>NUCLEOTIDE SEQUENCE [LARGE SCALE GENOMIC DNA]</scope>
    <source>
        <strain evidence="2 3">DSM 45184</strain>
    </source>
</reference>
<keyword evidence="3" id="KW-1185">Reference proteome</keyword>
<evidence type="ECO:0000313" key="3">
    <source>
        <dbReference type="Proteomes" id="UP000245697"/>
    </source>
</evidence>
<feature type="transmembrane region" description="Helical" evidence="1">
    <location>
        <begin position="286"/>
        <end position="305"/>
    </location>
</feature>
<feature type="transmembrane region" description="Helical" evidence="1">
    <location>
        <begin position="257"/>
        <end position="274"/>
    </location>
</feature>
<sequence>MTAVSPCHDDFTALADMLGGIDCATANPLVTVRDPTTAQSWTQPVLELLMVALAVAALIHAVLWWRRRGDPANLGLWFATVVYVLILEPPLYFPDRFGMDDQVGLIFVHNVFTVQFLFDRLPLYIVALYPAMTYLAYALVQRTGILERRNPLLGAACVAVVFHAGYEIFDQLGPGLRWWVWNPAAPSNTPLLGDAPLTSAVIFAAAAPFGTALLTRLLLAGRRLAVWRIAAVGLLTPLAMMVFSLPTVPFGPAGRAVVLWVEMAALAFAAVIAFRGGPAEGAKGSYAPAAGAVYLAVMALLWTAADAPPTAMAYAAGCALVWAAVLLAQFRRAIADIGARL</sequence>
<feature type="transmembrane region" description="Helical" evidence="1">
    <location>
        <begin position="74"/>
        <end position="93"/>
    </location>
</feature>
<evidence type="ECO:0000313" key="2">
    <source>
        <dbReference type="EMBL" id="PWK52031.1"/>
    </source>
</evidence>
<feature type="transmembrane region" description="Helical" evidence="1">
    <location>
        <begin position="45"/>
        <end position="65"/>
    </location>
</feature>
<dbReference type="EMBL" id="QGGR01000001">
    <property type="protein sequence ID" value="PWK52031.1"/>
    <property type="molecule type" value="Genomic_DNA"/>
</dbReference>
<name>A0A316FTE6_9ACTN</name>
<keyword evidence="1" id="KW-1133">Transmembrane helix</keyword>
<protein>
    <submittedName>
        <fullName evidence="2">Uncharacterized protein</fullName>
    </submittedName>
</protein>
<proteinExistence type="predicted"/>
<feature type="transmembrane region" description="Helical" evidence="1">
    <location>
        <begin position="152"/>
        <end position="169"/>
    </location>
</feature>
<evidence type="ECO:0000256" key="1">
    <source>
        <dbReference type="SAM" id="Phobius"/>
    </source>
</evidence>
<dbReference type="AlphaFoldDB" id="A0A316FTE6"/>
<feature type="transmembrane region" description="Helical" evidence="1">
    <location>
        <begin position="226"/>
        <end position="245"/>
    </location>
</feature>
<feature type="transmembrane region" description="Helical" evidence="1">
    <location>
        <begin position="197"/>
        <end position="219"/>
    </location>
</feature>
<accession>A0A316FTE6</accession>
<comment type="caution">
    <text evidence="2">The sequence shown here is derived from an EMBL/GenBank/DDBJ whole genome shotgun (WGS) entry which is preliminary data.</text>
</comment>
<gene>
    <name evidence="2" type="ORF">BC793_10140</name>
</gene>
<organism evidence="2 3">
    <name type="scientific">Actinoplanes xinjiangensis</name>
    <dbReference type="NCBI Taxonomy" id="512350"/>
    <lineage>
        <taxon>Bacteria</taxon>
        <taxon>Bacillati</taxon>
        <taxon>Actinomycetota</taxon>
        <taxon>Actinomycetes</taxon>
        <taxon>Micromonosporales</taxon>
        <taxon>Micromonosporaceae</taxon>
        <taxon>Actinoplanes</taxon>
    </lineage>
</organism>